<keyword evidence="1" id="KW-0547">Nucleotide-binding</keyword>
<evidence type="ECO:0000256" key="2">
    <source>
        <dbReference type="ARBA" id="ARBA00022840"/>
    </source>
</evidence>
<dbReference type="GO" id="GO:0005524">
    <property type="term" value="F:ATP binding"/>
    <property type="evidence" value="ECO:0007669"/>
    <property type="project" value="UniProtKB-KW"/>
</dbReference>
<dbReference type="GO" id="GO:0004016">
    <property type="term" value="F:adenylate cyclase activity"/>
    <property type="evidence" value="ECO:0007669"/>
    <property type="project" value="TreeGrafter"/>
</dbReference>
<dbReference type="InterPro" id="IPR041664">
    <property type="entry name" value="AAA_16"/>
</dbReference>
<evidence type="ECO:0000313" key="4">
    <source>
        <dbReference type="EMBL" id="TKT70138.1"/>
    </source>
</evidence>
<dbReference type="Gene3D" id="3.40.50.300">
    <property type="entry name" value="P-loop containing nucleotide triphosphate hydrolases"/>
    <property type="match status" value="1"/>
</dbReference>
<proteinExistence type="predicted"/>
<evidence type="ECO:0000313" key="5">
    <source>
        <dbReference type="Proteomes" id="UP000034832"/>
    </source>
</evidence>
<feature type="domain" description="Guanylate cyclase" evidence="3">
    <location>
        <begin position="56"/>
        <end position="184"/>
    </location>
</feature>
<name>A0A4U6BMC5_9BRAD</name>
<sequence length="1051" mass="115010">MEPTARFCGGCGRPKARSGDTAAHALSFLQSNIPADLADRILRSGGAMLGERKHVTVVFADVRDSTALIDQLDPEEALQVLGPVLKNLMDAVHHHEGFVNQTLGDGIMALFGAPIAREDHAVQACSAALAMRTAVDELNRSTGRDIAIRIGMNSGEVVIHSIGNNLAMNYDAVGKSVHLAARLEEIARPGKIMLSAATHDLAKGFVTVRPLGFANVKGVSEAVEVFELTAMRIRTRWQVRSARGLSVLVGRQNELRCLRTALEDAASGNGQSLTIVAAAGLGKSRLIHDFIRNLSDEWTVLETACPSQRTSSSYYPISILIRAMFEVGADDNPEIVIDRVRDGINRLDRTLSAFLPPILSLLDLSADDQDWKKLEPSERRLRTIEAVRSLTLRLAQSKPLVILIEDLHWSDAETRLILQSLAGALNGTKIVLIATQRPEGAPPDRGTTRLDLSPLDDATSHQLIDWLMGDDGSLAPIKRRILTQAQGNPLFMEELVQTLKETRFLDGHPGSYRIAKKTGRVEIPPTIHSVLAARIDLLDGFPKSLLQTSAVIGMEISVDLLSGMMDVTPAEVSDELRTLEIADFLRKIRSATSADYSFKHELTREVVYSTMLLGLRRSLHAKAVEVIESRFADRLDEHVDRLADHAFHAGLWEKAVPYQLRSCRRAIKRGANQDAVSICERGLETLSHLPASAAKIKAEIDFRLALVIALEPLGKHRQIADILREASRLADPFGDPQRTAAVNCQLAVALWRLGEHPAAMSAAETARGIANQIRDSSLQFASLLIVGIVHHETGTFAASVDIHERCIALETPELDQKRAGWAAYPSVLLRTFMADSLIELGDLGRAQAVAEDASRRAEILDHAYSRANINHVLGRLRTAQGRYAEAITLLRESWQTCLDLEMVQMYPVFAARMGEAHLAAGDVETALDILSVPERLDVPLAEHSFGWRYLFLAQGRALLAAGRLAEAHAAGKRALALAEQRGESPQQAYAAHLLGEIARAADPQDLIVTEAHFKRALQLAEECGMQTLIAMCRQSLETSANQRGEPSIARR</sequence>
<dbReference type="PANTHER" id="PTHR16305:SF28">
    <property type="entry name" value="GUANYLATE CYCLASE DOMAIN-CONTAINING PROTEIN"/>
    <property type="match status" value="1"/>
</dbReference>
<dbReference type="GO" id="GO:0009190">
    <property type="term" value="P:cyclic nucleotide biosynthetic process"/>
    <property type="evidence" value="ECO:0007669"/>
    <property type="project" value="InterPro"/>
</dbReference>
<dbReference type="EMBL" id="LBIA02000001">
    <property type="protein sequence ID" value="TKT70138.1"/>
    <property type="molecule type" value="Genomic_DNA"/>
</dbReference>
<evidence type="ECO:0000259" key="3">
    <source>
        <dbReference type="PROSITE" id="PS50125"/>
    </source>
</evidence>
<dbReference type="InterPro" id="IPR001054">
    <property type="entry name" value="A/G_cyclase"/>
</dbReference>
<dbReference type="Pfam" id="PF13191">
    <property type="entry name" value="AAA_16"/>
    <property type="match status" value="1"/>
</dbReference>
<dbReference type="InterPro" id="IPR011990">
    <property type="entry name" value="TPR-like_helical_dom_sf"/>
</dbReference>
<dbReference type="SMART" id="SM00044">
    <property type="entry name" value="CYCc"/>
    <property type="match status" value="1"/>
</dbReference>
<dbReference type="SUPFAM" id="SSF55073">
    <property type="entry name" value="Nucleotide cyclase"/>
    <property type="match status" value="1"/>
</dbReference>
<dbReference type="InterPro" id="IPR029787">
    <property type="entry name" value="Nucleotide_cyclase"/>
</dbReference>
<dbReference type="OrthoDB" id="9785312at2"/>
<accession>A0A4U6BMC5</accession>
<dbReference type="Gene3D" id="3.30.70.1230">
    <property type="entry name" value="Nucleotide cyclase"/>
    <property type="match status" value="1"/>
</dbReference>
<dbReference type="CDD" id="cd07302">
    <property type="entry name" value="CHD"/>
    <property type="match status" value="1"/>
</dbReference>
<dbReference type="GO" id="GO:0005737">
    <property type="term" value="C:cytoplasm"/>
    <property type="evidence" value="ECO:0007669"/>
    <property type="project" value="TreeGrafter"/>
</dbReference>
<dbReference type="STRING" id="211460.YH63_17725"/>
<dbReference type="InterPro" id="IPR027417">
    <property type="entry name" value="P-loop_NTPase"/>
</dbReference>
<comment type="caution">
    <text evidence="4">The sequence shown here is derived from an EMBL/GenBank/DDBJ whole genome shotgun (WGS) entry which is preliminary data.</text>
</comment>
<dbReference type="Pfam" id="PF00211">
    <property type="entry name" value="Guanylate_cyc"/>
    <property type="match status" value="1"/>
</dbReference>
<gene>
    <name evidence="4" type="ORF">YH63_001140</name>
</gene>
<dbReference type="SUPFAM" id="SSF48452">
    <property type="entry name" value="TPR-like"/>
    <property type="match status" value="1"/>
</dbReference>
<dbReference type="AlphaFoldDB" id="A0A4U6BMC5"/>
<dbReference type="Gene3D" id="1.25.40.10">
    <property type="entry name" value="Tetratricopeptide repeat domain"/>
    <property type="match status" value="3"/>
</dbReference>
<dbReference type="Proteomes" id="UP000034832">
    <property type="component" value="Unassembled WGS sequence"/>
</dbReference>
<keyword evidence="5" id="KW-1185">Reference proteome</keyword>
<dbReference type="PANTHER" id="PTHR16305">
    <property type="entry name" value="TESTICULAR SOLUBLE ADENYLYL CYCLASE"/>
    <property type="match status" value="1"/>
</dbReference>
<dbReference type="PROSITE" id="PS50125">
    <property type="entry name" value="GUANYLATE_CYCLASE_2"/>
    <property type="match status" value="1"/>
</dbReference>
<dbReference type="SUPFAM" id="SSF52540">
    <property type="entry name" value="P-loop containing nucleoside triphosphate hydrolases"/>
    <property type="match status" value="1"/>
</dbReference>
<evidence type="ECO:0000256" key="1">
    <source>
        <dbReference type="ARBA" id="ARBA00022741"/>
    </source>
</evidence>
<reference evidence="4" key="1">
    <citation type="submission" date="2019-04" db="EMBL/GenBank/DDBJ databases">
        <title>Whole genome sequencing of cave bacteria.</title>
        <authorList>
            <person name="Gan H.M."/>
            <person name="Barton H."/>
            <person name="Savka M.A."/>
        </authorList>
    </citation>
    <scope>NUCLEOTIDE SEQUENCE [LARGE SCALE GENOMIC DNA]</scope>
    <source>
        <strain evidence="4">LC387</strain>
    </source>
</reference>
<organism evidence="4 5">
    <name type="scientific">Afipia massiliensis</name>
    <dbReference type="NCBI Taxonomy" id="211460"/>
    <lineage>
        <taxon>Bacteria</taxon>
        <taxon>Pseudomonadati</taxon>
        <taxon>Pseudomonadota</taxon>
        <taxon>Alphaproteobacteria</taxon>
        <taxon>Hyphomicrobiales</taxon>
        <taxon>Nitrobacteraceae</taxon>
        <taxon>Afipia</taxon>
    </lineage>
</organism>
<dbReference type="GO" id="GO:0035556">
    <property type="term" value="P:intracellular signal transduction"/>
    <property type="evidence" value="ECO:0007669"/>
    <property type="project" value="InterPro"/>
</dbReference>
<keyword evidence="2" id="KW-0067">ATP-binding</keyword>
<protein>
    <submittedName>
        <fullName evidence="4">Adenylate/guanylate cyclase domain-containing protein</fullName>
    </submittedName>
</protein>